<dbReference type="InterPro" id="IPR023296">
    <property type="entry name" value="Glyco_hydro_beta-prop_sf"/>
</dbReference>
<comment type="pathway">
    <text evidence="1 9">Glycan biosynthesis; sucrose metabolism.</text>
</comment>
<dbReference type="Proteomes" id="UP000005947">
    <property type="component" value="Unassembled WGS sequence"/>
</dbReference>
<organism evidence="12 13">
    <name type="scientific">Fannyhessea vaginae DSM 15829</name>
    <dbReference type="NCBI Taxonomy" id="525256"/>
    <lineage>
        <taxon>Bacteria</taxon>
        <taxon>Bacillati</taxon>
        <taxon>Actinomycetota</taxon>
        <taxon>Coriobacteriia</taxon>
        <taxon>Coriobacteriales</taxon>
        <taxon>Atopobiaceae</taxon>
        <taxon>Fannyhessea</taxon>
    </lineage>
</organism>
<evidence type="ECO:0000256" key="5">
    <source>
        <dbReference type="ARBA" id="ARBA00022801"/>
    </source>
</evidence>
<dbReference type="InterPro" id="IPR013320">
    <property type="entry name" value="ConA-like_dom_sf"/>
</dbReference>
<dbReference type="AlphaFoldDB" id="F1T4N1"/>
<sequence length="483" mass="55887">MKWTRELSYKHYDQWSHEELCEIEKRVNQSPWRANYHIEPSTGLLNDPNGFCYFNGTWIVFYQHFPFGATHGLKSWVQLKSDDLVHFSPTGLKILPDTKFDSHGAYSGSALQIKDNLFIFYTGNVRDRQWKRHTYQLGALIDKQGHLKKLKTPLINQPMDTTDHFRDPQIFMYHNQYYAVIGAQTIKRQGTIQLYKSHENDYGTWEKVGELDFSNDYTSYMIECPNLVFVDQVPVLIYCPQGLDKDVCSYKNIYPNVYKIGSSFIPEKSRITSISQPQLLDWGFDIYATQAFNTEDNRVLAISWIGLPDTSYPTDRYNYQGILSLVKELRIKDGKLYQYPVSSIKELRVSQKPLCNIAQTNNCYELEVHLQANSTNVITLFADEDGKGLTLTFDIKHNSVKVDRSGVGEEFAKEYGSTRTCFIDNQATTVNIFIDNSVFEMFINKGEKVFSGRVFPYSRHNGITTNGNITGTYYELDYGYKTY</sequence>
<dbReference type="Gene3D" id="2.60.120.560">
    <property type="entry name" value="Exo-inulinase, domain 1"/>
    <property type="match status" value="1"/>
</dbReference>
<dbReference type="InterPro" id="IPR013189">
    <property type="entry name" value="Glyco_hydro_32_C"/>
</dbReference>
<keyword evidence="5 8" id="KW-0378">Hydrolase</keyword>
<dbReference type="InterPro" id="IPR018053">
    <property type="entry name" value="Glyco_hydro_32_AS"/>
</dbReference>
<dbReference type="EMBL" id="ACGK02000001">
    <property type="protein sequence ID" value="EGF23675.1"/>
    <property type="molecule type" value="Genomic_DNA"/>
</dbReference>
<dbReference type="GO" id="GO:0005737">
    <property type="term" value="C:cytoplasm"/>
    <property type="evidence" value="ECO:0007669"/>
    <property type="project" value="UniProtKB-SubCell"/>
</dbReference>
<dbReference type="InterPro" id="IPR001362">
    <property type="entry name" value="Glyco_hydro_32"/>
</dbReference>
<dbReference type="Gene3D" id="2.115.10.20">
    <property type="entry name" value="Glycosyl hydrolase domain, family 43"/>
    <property type="match status" value="1"/>
</dbReference>
<evidence type="ECO:0000256" key="1">
    <source>
        <dbReference type="ARBA" id="ARBA00004914"/>
    </source>
</evidence>
<dbReference type="SMART" id="SM00640">
    <property type="entry name" value="Glyco_32"/>
    <property type="match status" value="1"/>
</dbReference>
<keyword evidence="9" id="KW-0963">Cytoplasm</keyword>
<evidence type="ECO:0000256" key="2">
    <source>
        <dbReference type="ARBA" id="ARBA00009902"/>
    </source>
</evidence>
<keyword evidence="6 8" id="KW-0326">Glycosidase</keyword>
<evidence type="ECO:0000256" key="7">
    <source>
        <dbReference type="ARBA" id="ARBA00033367"/>
    </source>
</evidence>
<dbReference type="PROSITE" id="PS00609">
    <property type="entry name" value="GLYCOSYL_HYDROL_F32"/>
    <property type="match status" value="1"/>
</dbReference>
<dbReference type="OrthoDB" id="9776657at2"/>
<comment type="subcellular location">
    <subcellularLocation>
        <location evidence="9">Cytoplasm</location>
    </subcellularLocation>
</comment>
<dbReference type="SUPFAM" id="SSF75005">
    <property type="entry name" value="Arabinanase/levansucrase/invertase"/>
    <property type="match status" value="1"/>
</dbReference>
<comment type="catalytic activity">
    <reaction evidence="8">
        <text>Hydrolysis of terminal non-reducing beta-D-fructofuranoside residues in beta-D-fructofuranosides.</text>
        <dbReference type="EC" id="3.2.1.26"/>
    </reaction>
</comment>
<keyword evidence="13" id="KW-1185">Reference proteome</keyword>
<dbReference type="Pfam" id="PF08244">
    <property type="entry name" value="Glyco_hydro_32C"/>
    <property type="match status" value="1"/>
</dbReference>
<evidence type="ECO:0000256" key="8">
    <source>
        <dbReference type="RuleBase" id="RU362110"/>
    </source>
</evidence>
<evidence type="ECO:0000256" key="4">
    <source>
        <dbReference type="ARBA" id="ARBA00019623"/>
    </source>
</evidence>
<dbReference type="EC" id="3.2.1.26" evidence="3 8"/>
<evidence type="ECO:0000259" key="11">
    <source>
        <dbReference type="Pfam" id="PF08244"/>
    </source>
</evidence>
<dbReference type="InterPro" id="IPR013148">
    <property type="entry name" value="Glyco_hydro_32_N"/>
</dbReference>
<name>F1T4N1_9ACTN</name>
<accession>F1T4N1</accession>
<evidence type="ECO:0000256" key="9">
    <source>
        <dbReference type="RuleBase" id="RU365015"/>
    </source>
</evidence>
<evidence type="ECO:0000313" key="13">
    <source>
        <dbReference type="Proteomes" id="UP000005947"/>
    </source>
</evidence>
<dbReference type="PANTHER" id="PTHR43101">
    <property type="entry name" value="BETA-FRUCTOSIDASE"/>
    <property type="match status" value="1"/>
</dbReference>
<dbReference type="RefSeq" id="WP_006302803.1">
    <property type="nucleotide sequence ID" value="NZ_ACGK02000001.1"/>
</dbReference>
<comment type="similarity">
    <text evidence="2 8">Belongs to the glycosyl hydrolase 32 family.</text>
</comment>
<keyword evidence="9" id="KW-0119">Carbohydrate metabolism</keyword>
<dbReference type="eggNOG" id="COG1621">
    <property type="taxonomic scope" value="Bacteria"/>
</dbReference>
<feature type="domain" description="Glycosyl hydrolase family 32 N-terminal" evidence="10">
    <location>
        <begin position="37"/>
        <end position="340"/>
    </location>
</feature>
<comment type="function">
    <text evidence="9">Enables the bacterium to metabolize sucrose as a sole carbon source.</text>
</comment>
<protein>
    <recommendedName>
        <fullName evidence="4 8">Sucrose-6-phosphate hydrolase</fullName>
        <ecNumber evidence="3 8">3.2.1.26</ecNumber>
    </recommendedName>
    <alternativeName>
        <fullName evidence="7 9">Invertase</fullName>
    </alternativeName>
</protein>
<evidence type="ECO:0000256" key="6">
    <source>
        <dbReference type="ARBA" id="ARBA00023295"/>
    </source>
</evidence>
<dbReference type="UniPathway" id="UPA00238"/>
<gene>
    <name evidence="12" type="ORF">HMPREF0091_10622</name>
</gene>
<dbReference type="InterPro" id="IPR051214">
    <property type="entry name" value="GH32_Enzymes"/>
</dbReference>
<dbReference type="CDD" id="cd18623">
    <property type="entry name" value="GH32_ScrB-like"/>
    <property type="match status" value="1"/>
</dbReference>
<evidence type="ECO:0000313" key="12">
    <source>
        <dbReference type="EMBL" id="EGF23675.1"/>
    </source>
</evidence>
<dbReference type="NCBIfam" id="TIGR01322">
    <property type="entry name" value="scrB_fam"/>
    <property type="match status" value="1"/>
</dbReference>
<dbReference type="PANTHER" id="PTHR43101:SF1">
    <property type="entry name" value="BETA-FRUCTOSIDASE"/>
    <property type="match status" value="1"/>
</dbReference>
<dbReference type="GO" id="GO:0004564">
    <property type="term" value="F:beta-fructofuranosidase activity"/>
    <property type="evidence" value="ECO:0007669"/>
    <property type="project" value="UniProtKB-EC"/>
</dbReference>
<reference evidence="12 13" key="1">
    <citation type="submission" date="2011-02" db="EMBL/GenBank/DDBJ databases">
        <authorList>
            <person name="Muzny D."/>
            <person name="Qin X."/>
            <person name="Buhay C."/>
            <person name="Dugan-Rocha S."/>
            <person name="Ding Y."/>
            <person name="Chen G."/>
            <person name="Hawes A."/>
            <person name="Holder M."/>
            <person name="Jhangiani S."/>
            <person name="Johnson A."/>
            <person name="Khan Z."/>
            <person name="Li Z."/>
            <person name="Liu W."/>
            <person name="Liu X."/>
            <person name="Perez L."/>
            <person name="Shen H."/>
            <person name="Wang Q."/>
            <person name="Watt J."/>
            <person name="Xi L."/>
            <person name="Xin Y."/>
            <person name="Zhou J."/>
            <person name="Deng J."/>
            <person name="Jiang H."/>
            <person name="Liu Y."/>
            <person name="Qu J."/>
            <person name="Song X.-Z."/>
            <person name="Zhang L."/>
            <person name="Villasana D."/>
            <person name="Johnson A."/>
            <person name="Liu J."/>
            <person name="Liyanage D."/>
            <person name="Lorensuhewa L."/>
            <person name="Robinson T."/>
            <person name="Song A."/>
            <person name="Song B.-B."/>
            <person name="Dinh H."/>
            <person name="Thornton R."/>
            <person name="Coyle M."/>
            <person name="Francisco L."/>
            <person name="Jackson L."/>
            <person name="Javaid M."/>
            <person name="Korchina V."/>
            <person name="Kovar C."/>
            <person name="Mata R."/>
            <person name="Mathew T."/>
            <person name="Ngo R."/>
            <person name="Nguyen L."/>
            <person name="Nguyen N."/>
            <person name="Okwuonu G."/>
            <person name="Ongeri F."/>
            <person name="Pham C."/>
            <person name="Simmons D."/>
            <person name="Wilczek-Boney K."/>
            <person name="Hale W."/>
            <person name="Jakkamsetti A."/>
            <person name="Pham P."/>
            <person name="Ruth R."/>
            <person name="San Lucas F."/>
            <person name="Warren J."/>
            <person name="Zhang J."/>
            <person name="Zhao Z."/>
            <person name="Zhou C."/>
            <person name="Zhu D."/>
            <person name="Lee S."/>
            <person name="Bess C."/>
            <person name="Blankenburg K."/>
            <person name="Forbes L."/>
            <person name="Fu Q."/>
            <person name="Gubbala S."/>
            <person name="Hirani K."/>
            <person name="Jayaseelan J.C."/>
            <person name="Lara F."/>
            <person name="Munidasa M."/>
            <person name="Palculict T."/>
            <person name="Patil S."/>
            <person name="Pu L.-L."/>
            <person name="Saada N."/>
            <person name="Tang L."/>
            <person name="Weissenberger G."/>
            <person name="Zhu Y."/>
            <person name="Hemphill L."/>
            <person name="Shang Y."/>
            <person name="Youmans B."/>
            <person name="Ayvaz T."/>
            <person name="Ross M."/>
            <person name="Santibanez J."/>
            <person name="Aqrawi P."/>
            <person name="Gross S."/>
            <person name="Joshi V."/>
            <person name="Fowler G."/>
            <person name="Nazareth L."/>
            <person name="Reid J."/>
            <person name="Worley K."/>
            <person name="Petrosino J."/>
            <person name="Highlander S."/>
            <person name="Gibbs R."/>
        </authorList>
    </citation>
    <scope>NUCLEOTIDE SEQUENCE [LARGE SCALE GENOMIC DNA]</scope>
    <source>
        <strain evidence="12 13">DSM 15829</strain>
    </source>
</reference>
<dbReference type="Pfam" id="PF00251">
    <property type="entry name" value="Glyco_hydro_32N"/>
    <property type="match status" value="1"/>
</dbReference>
<comment type="caution">
    <text evidence="12">The sequence shown here is derived from an EMBL/GenBank/DDBJ whole genome shotgun (WGS) entry which is preliminary data.</text>
</comment>
<dbReference type="GO" id="GO:0005985">
    <property type="term" value="P:sucrose metabolic process"/>
    <property type="evidence" value="ECO:0007669"/>
    <property type="project" value="UniProtKB-UniPathway"/>
</dbReference>
<evidence type="ECO:0000259" key="10">
    <source>
        <dbReference type="Pfam" id="PF00251"/>
    </source>
</evidence>
<dbReference type="GeneID" id="93210223"/>
<proteinExistence type="inferred from homology"/>
<dbReference type="InterPro" id="IPR006232">
    <property type="entry name" value="Suc6P_hydrolase"/>
</dbReference>
<evidence type="ECO:0000256" key="3">
    <source>
        <dbReference type="ARBA" id="ARBA00012758"/>
    </source>
</evidence>
<dbReference type="SUPFAM" id="SSF49899">
    <property type="entry name" value="Concanavalin A-like lectins/glucanases"/>
    <property type="match status" value="1"/>
</dbReference>
<feature type="domain" description="Glycosyl hydrolase family 32 C-terminal" evidence="11">
    <location>
        <begin position="351"/>
        <end position="464"/>
    </location>
</feature>